<gene>
    <name evidence="1" type="ORF">DK846_04125</name>
</gene>
<comment type="caution">
    <text evidence="1">The sequence shown here is derived from an EMBL/GenBank/DDBJ whole genome shotgun (WGS) entry which is preliminary data.</text>
</comment>
<organism evidence="1 2">
    <name type="scientific">Methanospirillum lacunae</name>
    <dbReference type="NCBI Taxonomy" id="668570"/>
    <lineage>
        <taxon>Archaea</taxon>
        <taxon>Methanobacteriati</taxon>
        <taxon>Methanobacteriota</taxon>
        <taxon>Stenosarchaea group</taxon>
        <taxon>Methanomicrobia</taxon>
        <taxon>Methanomicrobiales</taxon>
        <taxon>Methanospirillaceae</taxon>
        <taxon>Methanospirillum</taxon>
    </lineage>
</organism>
<proteinExistence type="predicted"/>
<name>A0A2V2NG93_9EURY</name>
<evidence type="ECO:0000313" key="1">
    <source>
        <dbReference type="EMBL" id="PWR74343.1"/>
    </source>
</evidence>
<dbReference type="EMBL" id="QGMY01000002">
    <property type="protein sequence ID" value="PWR74343.1"/>
    <property type="molecule type" value="Genomic_DNA"/>
</dbReference>
<sequence>MIGNFFSFPGGNMKGSYIIAGLIFLLIAGLVGAEYHATTITSDGSVMLSSAGSDENGSMISRVMALDSAKVSRTSENGIDINEDLSVSGTGPVLFTEFVSGAVKNSDIQSRCSFLDETDDKILAEASSVISGILQHGEVKSSRKVGQSFSDMMETNGSGMVFMGSQMNGNRSMISQGFISGNMTIRDLLKNGGKI</sequence>
<dbReference type="Proteomes" id="UP000245657">
    <property type="component" value="Unassembled WGS sequence"/>
</dbReference>
<protein>
    <submittedName>
        <fullName evidence="1">Uncharacterized protein</fullName>
    </submittedName>
</protein>
<keyword evidence="2" id="KW-1185">Reference proteome</keyword>
<evidence type="ECO:0000313" key="2">
    <source>
        <dbReference type="Proteomes" id="UP000245657"/>
    </source>
</evidence>
<dbReference type="AlphaFoldDB" id="A0A2V2NG93"/>
<reference evidence="1 2" key="1">
    <citation type="submission" date="2018-05" db="EMBL/GenBank/DDBJ databases">
        <title>Draft genome of Methanospirillum lacunae Ki8-1.</title>
        <authorList>
            <person name="Dueholm M.S."/>
            <person name="Nielsen P.H."/>
            <person name="Bakmann L.F."/>
            <person name="Otzen D.E."/>
        </authorList>
    </citation>
    <scope>NUCLEOTIDE SEQUENCE [LARGE SCALE GENOMIC DNA]</scope>
    <source>
        <strain evidence="1 2">Ki8-1</strain>
    </source>
</reference>
<accession>A0A2V2NG93</accession>